<dbReference type="Proteomes" id="UP000254572">
    <property type="component" value="Unassembled WGS sequence"/>
</dbReference>
<dbReference type="SUPFAM" id="SSF55729">
    <property type="entry name" value="Acyl-CoA N-acyltransferases (Nat)"/>
    <property type="match status" value="1"/>
</dbReference>
<evidence type="ECO:0000256" key="1">
    <source>
        <dbReference type="SAM" id="MobiDB-lite"/>
    </source>
</evidence>
<keyword evidence="4" id="KW-1185">Reference proteome</keyword>
<dbReference type="PROSITE" id="PS51186">
    <property type="entry name" value="GNAT"/>
    <property type="match status" value="1"/>
</dbReference>
<dbReference type="PANTHER" id="PTHR43441">
    <property type="entry name" value="RIBOSOMAL-PROTEIN-SERINE ACETYLTRANSFERASE"/>
    <property type="match status" value="1"/>
</dbReference>
<accession>A0A381EF72</accession>
<proteinExistence type="predicted"/>
<reference evidence="3 4" key="1">
    <citation type="submission" date="2018-06" db="EMBL/GenBank/DDBJ databases">
        <authorList>
            <consortium name="Pathogen Informatics"/>
            <person name="Doyle S."/>
        </authorList>
    </citation>
    <scope>NUCLEOTIDE SEQUENCE [LARGE SCALE GENOMIC DNA]</scope>
    <source>
        <strain evidence="3 4">NCTC13294</strain>
    </source>
</reference>
<dbReference type="PANTHER" id="PTHR43441:SF2">
    <property type="entry name" value="FAMILY ACETYLTRANSFERASE, PUTATIVE (AFU_ORTHOLOGUE AFUA_7G00850)-RELATED"/>
    <property type="match status" value="1"/>
</dbReference>
<dbReference type="EC" id="2.3.1.-" evidence="3"/>
<feature type="region of interest" description="Disordered" evidence="1">
    <location>
        <begin position="222"/>
        <end position="241"/>
    </location>
</feature>
<dbReference type="InterPro" id="IPR000182">
    <property type="entry name" value="GNAT_dom"/>
</dbReference>
<dbReference type="RefSeq" id="WP_115612610.1">
    <property type="nucleotide sequence ID" value="NZ_JBHLZC010000001.1"/>
</dbReference>
<dbReference type="Pfam" id="PF13302">
    <property type="entry name" value="Acetyltransf_3"/>
    <property type="match status" value="1"/>
</dbReference>
<dbReference type="InterPro" id="IPR016181">
    <property type="entry name" value="Acyl_CoA_acyltransferase"/>
</dbReference>
<sequence length="241" mass="27220">MPTNQHHPPIGDALPGYTPGARPAITTLHGRYCRLEKLDPACHGDDLYTVYGPAAPPANFTYLSIDPAPDRVAHDAHMQRMAASNDPYHLAICDATSGTALGTLALMRIDPANRVIEVGWVCYGDALKRSRLATEAQYLLMRYVFDELHYRRYEWKCDSLNAPSRRAAERLGFTYEGTFRQAVVYKGRNRDTAWYSLLDNEWPAQRARFERWLEPANFDAAGRQHTPLQSPNPRQPCTSAN</sequence>
<protein>
    <submittedName>
        <fullName evidence="3">Ribosomal N-acetyltransferase YdaF</fullName>
        <ecNumber evidence="3">2.3.1.-</ecNumber>
    </submittedName>
</protein>
<keyword evidence="3" id="KW-0808">Transferase</keyword>
<dbReference type="GO" id="GO:1990189">
    <property type="term" value="F:protein N-terminal-serine acetyltransferase activity"/>
    <property type="evidence" value="ECO:0007669"/>
    <property type="project" value="TreeGrafter"/>
</dbReference>
<gene>
    <name evidence="3" type="primary">ydaF</name>
    <name evidence="3" type="ORF">NCTC13294_02549</name>
</gene>
<name>A0A381EF72_9GAMM</name>
<keyword evidence="3" id="KW-0012">Acyltransferase</keyword>
<feature type="compositionally biased region" description="Polar residues" evidence="1">
    <location>
        <begin position="226"/>
        <end position="241"/>
    </location>
</feature>
<feature type="domain" description="N-acetyltransferase" evidence="2">
    <location>
        <begin position="49"/>
        <end position="191"/>
    </location>
</feature>
<evidence type="ECO:0000313" key="4">
    <source>
        <dbReference type="Proteomes" id="UP000254572"/>
    </source>
</evidence>
<dbReference type="OrthoDB" id="9801656at2"/>
<dbReference type="FunFam" id="3.40.630.30:FF:000047">
    <property type="entry name" value="Acetyltransferase, GNAT family"/>
    <property type="match status" value="1"/>
</dbReference>
<organism evidence="3 4">
    <name type="scientific">Cardiobacterium valvarum</name>
    <dbReference type="NCBI Taxonomy" id="194702"/>
    <lineage>
        <taxon>Bacteria</taxon>
        <taxon>Pseudomonadati</taxon>
        <taxon>Pseudomonadota</taxon>
        <taxon>Gammaproteobacteria</taxon>
        <taxon>Cardiobacteriales</taxon>
        <taxon>Cardiobacteriaceae</taxon>
        <taxon>Cardiobacterium</taxon>
    </lineage>
</organism>
<dbReference type="InterPro" id="IPR051908">
    <property type="entry name" value="Ribosomal_N-acetyltransferase"/>
</dbReference>
<evidence type="ECO:0000313" key="3">
    <source>
        <dbReference type="EMBL" id="SUX25665.1"/>
    </source>
</evidence>
<evidence type="ECO:0000259" key="2">
    <source>
        <dbReference type="PROSITE" id="PS51186"/>
    </source>
</evidence>
<dbReference type="Gene3D" id="3.40.630.30">
    <property type="match status" value="1"/>
</dbReference>
<dbReference type="EMBL" id="UFUW01000001">
    <property type="protein sequence ID" value="SUX25665.1"/>
    <property type="molecule type" value="Genomic_DNA"/>
</dbReference>
<dbReference type="AlphaFoldDB" id="A0A381EF72"/>
<dbReference type="GO" id="GO:0008999">
    <property type="term" value="F:protein-N-terminal-alanine acetyltransferase activity"/>
    <property type="evidence" value="ECO:0007669"/>
    <property type="project" value="TreeGrafter"/>
</dbReference>